<sequence>MVGSAPEAKRAQFEQYKEELSRDGSIGDGAASTDGSGAVSTSSAAGDASLDMAKSHTSDGMSGIAGDAENEGATTKPNDATTGGGDGSGGGGGGGGGGNTVADKIDVEAAHTLLAMRSGSAGEASGASSLTQQDELMSSWSTSAPAVFPSLVSPAPEGDATAELLELIGKSGNSDYLLDALYFGSSPPPLQTMSTEDWMDVCIREAMSTSSDVVPGITDPGPTLEEGRGNPYGISAEIERL</sequence>
<protein>
    <submittedName>
        <fullName evidence="2">Uncharacterized protein</fullName>
    </submittedName>
</protein>
<dbReference type="InParanoid" id="D7G439"/>
<feature type="compositionally biased region" description="Polar residues" evidence="1">
    <location>
        <begin position="72"/>
        <end position="81"/>
    </location>
</feature>
<organism evidence="2 3">
    <name type="scientific">Ectocarpus siliculosus</name>
    <name type="common">Brown alga</name>
    <name type="synonym">Conferva siliculosa</name>
    <dbReference type="NCBI Taxonomy" id="2880"/>
    <lineage>
        <taxon>Eukaryota</taxon>
        <taxon>Sar</taxon>
        <taxon>Stramenopiles</taxon>
        <taxon>Ochrophyta</taxon>
        <taxon>PX clade</taxon>
        <taxon>Phaeophyceae</taxon>
        <taxon>Ectocarpales</taxon>
        <taxon>Ectocarpaceae</taxon>
        <taxon>Ectocarpus</taxon>
    </lineage>
</organism>
<feature type="region of interest" description="Disordered" evidence="1">
    <location>
        <begin position="1"/>
        <end position="102"/>
    </location>
</feature>
<accession>D7G439</accession>
<name>D7G439_ECTSI</name>
<feature type="compositionally biased region" description="Basic and acidic residues" evidence="1">
    <location>
        <begin position="7"/>
        <end position="22"/>
    </location>
</feature>
<proteinExistence type="predicted"/>
<keyword evidence="3" id="KW-1185">Reference proteome</keyword>
<dbReference type="Proteomes" id="UP000002630">
    <property type="component" value="Unassembled WGS sequence"/>
</dbReference>
<evidence type="ECO:0000313" key="3">
    <source>
        <dbReference type="Proteomes" id="UP000002630"/>
    </source>
</evidence>
<evidence type="ECO:0000256" key="1">
    <source>
        <dbReference type="SAM" id="MobiDB-lite"/>
    </source>
</evidence>
<feature type="compositionally biased region" description="Gly residues" evidence="1">
    <location>
        <begin position="82"/>
        <end position="99"/>
    </location>
</feature>
<feature type="compositionally biased region" description="Low complexity" evidence="1">
    <location>
        <begin position="28"/>
        <end position="49"/>
    </location>
</feature>
<dbReference type="AlphaFoldDB" id="D7G439"/>
<gene>
    <name evidence="2" type="ORF">Esi_0543_0003</name>
</gene>
<evidence type="ECO:0000313" key="2">
    <source>
        <dbReference type="EMBL" id="CBJ33657.1"/>
    </source>
</evidence>
<reference evidence="2 3" key="1">
    <citation type="journal article" date="2010" name="Nature">
        <title>The Ectocarpus genome and the independent evolution of multicellularity in brown algae.</title>
        <authorList>
            <person name="Cock J.M."/>
            <person name="Sterck L."/>
            <person name="Rouze P."/>
            <person name="Scornet D."/>
            <person name="Allen A.E."/>
            <person name="Amoutzias G."/>
            <person name="Anthouard V."/>
            <person name="Artiguenave F."/>
            <person name="Aury J.M."/>
            <person name="Badger J.H."/>
            <person name="Beszteri B."/>
            <person name="Billiau K."/>
            <person name="Bonnet E."/>
            <person name="Bothwell J.H."/>
            <person name="Bowler C."/>
            <person name="Boyen C."/>
            <person name="Brownlee C."/>
            <person name="Carrano C.J."/>
            <person name="Charrier B."/>
            <person name="Cho G.Y."/>
            <person name="Coelho S.M."/>
            <person name="Collen J."/>
            <person name="Corre E."/>
            <person name="Da Silva C."/>
            <person name="Delage L."/>
            <person name="Delaroque N."/>
            <person name="Dittami S.M."/>
            <person name="Doulbeau S."/>
            <person name="Elias M."/>
            <person name="Farnham G."/>
            <person name="Gachon C.M."/>
            <person name="Gschloessl B."/>
            <person name="Heesch S."/>
            <person name="Jabbari K."/>
            <person name="Jubin C."/>
            <person name="Kawai H."/>
            <person name="Kimura K."/>
            <person name="Kloareg B."/>
            <person name="Kupper F.C."/>
            <person name="Lang D."/>
            <person name="Le Bail A."/>
            <person name="Leblanc C."/>
            <person name="Lerouge P."/>
            <person name="Lohr M."/>
            <person name="Lopez P.J."/>
            <person name="Martens C."/>
            <person name="Maumus F."/>
            <person name="Michel G."/>
            <person name="Miranda-Saavedra D."/>
            <person name="Morales J."/>
            <person name="Moreau H."/>
            <person name="Motomura T."/>
            <person name="Nagasato C."/>
            <person name="Napoli C.A."/>
            <person name="Nelson D.R."/>
            <person name="Nyvall-Collen P."/>
            <person name="Peters A.F."/>
            <person name="Pommier C."/>
            <person name="Potin P."/>
            <person name="Poulain J."/>
            <person name="Quesneville H."/>
            <person name="Read B."/>
            <person name="Rensing S.A."/>
            <person name="Ritter A."/>
            <person name="Rousvoal S."/>
            <person name="Samanta M."/>
            <person name="Samson G."/>
            <person name="Schroeder D.C."/>
            <person name="Segurens B."/>
            <person name="Strittmatter M."/>
            <person name="Tonon T."/>
            <person name="Tregear J.W."/>
            <person name="Valentin K."/>
            <person name="von Dassow P."/>
            <person name="Yamagishi T."/>
            <person name="Van de Peer Y."/>
            <person name="Wincker P."/>
        </authorList>
    </citation>
    <scope>NUCLEOTIDE SEQUENCE [LARGE SCALE GENOMIC DNA]</scope>
    <source>
        <strain evidence="3">Ec32 / CCAP1310/4</strain>
    </source>
</reference>
<dbReference type="EMBL" id="FN649760">
    <property type="protein sequence ID" value="CBJ33657.1"/>
    <property type="molecule type" value="Genomic_DNA"/>
</dbReference>
<feature type="region of interest" description="Disordered" evidence="1">
    <location>
        <begin position="212"/>
        <end position="241"/>
    </location>
</feature>